<evidence type="ECO:0000256" key="2">
    <source>
        <dbReference type="ARBA" id="ARBA00022729"/>
    </source>
</evidence>
<dbReference type="PANTHER" id="PTHR30483">
    <property type="entry name" value="LEUCINE-SPECIFIC-BINDING PROTEIN"/>
    <property type="match status" value="1"/>
</dbReference>
<dbReference type="GO" id="GO:0006865">
    <property type="term" value="P:amino acid transport"/>
    <property type="evidence" value="ECO:0007669"/>
    <property type="project" value="UniProtKB-KW"/>
</dbReference>
<name>A0A964DY82_9PROT</name>
<dbReference type="Pfam" id="PF13458">
    <property type="entry name" value="Peripla_BP_6"/>
    <property type="match status" value="1"/>
</dbReference>
<keyword evidence="2" id="KW-0732">Signal</keyword>
<evidence type="ECO:0000259" key="4">
    <source>
        <dbReference type="Pfam" id="PF13458"/>
    </source>
</evidence>
<accession>A0A964DY82</accession>
<dbReference type="AlphaFoldDB" id="A0A964DY82"/>
<reference evidence="5" key="1">
    <citation type="journal article" date="2021" name="Microorganisms">
        <title>Acidisoma silvae sp. nov. and Acidisomacellulosilytica sp. nov., Two Acidophilic Bacteria Isolated from Decaying Wood, Hydrolyzing Cellulose and Producing Poly-3-hydroxybutyrate.</title>
        <authorList>
            <person name="Mieszkin S."/>
            <person name="Pouder E."/>
            <person name="Uroz S."/>
            <person name="Simon-Colin C."/>
            <person name="Alain K."/>
        </authorList>
    </citation>
    <scope>NUCLEOTIDE SEQUENCE</scope>
    <source>
        <strain evidence="5">HW T2.11</strain>
    </source>
</reference>
<comment type="similarity">
    <text evidence="1">Belongs to the leucine-binding protein family.</text>
</comment>
<dbReference type="SUPFAM" id="SSF53822">
    <property type="entry name" value="Periplasmic binding protein-like I"/>
    <property type="match status" value="1"/>
</dbReference>
<dbReference type="EMBL" id="JAESVB010000002">
    <property type="protein sequence ID" value="MCB8875070.1"/>
    <property type="molecule type" value="Genomic_DNA"/>
</dbReference>
<organism evidence="5 6">
    <name type="scientific">Acidisoma silvae</name>
    <dbReference type="NCBI Taxonomy" id="2802396"/>
    <lineage>
        <taxon>Bacteria</taxon>
        <taxon>Pseudomonadati</taxon>
        <taxon>Pseudomonadota</taxon>
        <taxon>Alphaproteobacteria</taxon>
        <taxon>Acetobacterales</taxon>
        <taxon>Acidocellaceae</taxon>
        <taxon>Acidisoma</taxon>
    </lineage>
</organism>
<evidence type="ECO:0000313" key="6">
    <source>
        <dbReference type="Proteomes" id="UP000708298"/>
    </source>
</evidence>
<feature type="domain" description="Leucine-binding protein" evidence="4">
    <location>
        <begin position="34"/>
        <end position="375"/>
    </location>
</feature>
<evidence type="ECO:0000256" key="3">
    <source>
        <dbReference type="ARBA" id="ARBA00022970"/>
    </source>
</evidence>
<dbReference type="PANTHER" id="PTHR30483:SF6">
    <property type="entry name" value="PERIPLASMIC BINDING PROTEIN OF ABC TRANSPORTER FOR NATURAL AMINO ACIDS"/>
    <property type="match status" value="1"/>
</dbReference>
<proteinExistence type="inferred from homology"/>
<dbReference type="InterPro" id="IPR028082">
    <property type="entry name" value="Peripla_BP_I"/>
</dbReference>
<sequence length="411" mass="43753">MTMTRRTVLGSALTIGAMTALPGSRARAAAGKQLTIGVCTDFSGVYSDIGGKTSVACVHQAIEDWGAVAKGYDIKVIQGDHQNKPDVGAGLARQWYDNGVDLVIDVPNSAVGLAIAAVAGEKNKTYINTNSASSLLTGKKCNASTIHWSYDTYMLSHSTGGAMVAQGGKTWFFITADYAFGQLLRDQTSAVVKAAGGKVVGDVDYPFPQTTDFSSFLLQAQSSGAQVLGLANAGKDTVNSIKQAHQFGITQSGMKIAGLLIYLNDIHGIGLEIAQGLVLTESFYWNMSDRTRAFTKRVLPRTPNNYPSMAQAGCYSGTTHFLKAVDAIGVDQAGNGPAVVTQMKKMPTEDDAFGSCSVREDGRFMCPSYLFRVKKPGESSIPWDYYDLLHTTSAEDTFAPLATEGCPLVKS</sequence>
<dbReference type="InterPro" id="IPR006311">
    <property type="entry name" value="TAT_signal"/>
</dbReference>
<dbReference type="InterPro" id="IPR028081">
    <property type="entry name" value="Leu-bd"/>
</dbReference>
<evidence type="ECO:0000313" key="5">
    <source>
        <dbReference type="EMBL" id="MCB8875070.1"/>
    </source>
</evidence>
<gene>
    <name evidence="5" type="ORF">ASILVAE211_07750</name>
</gene>
<protein>
    <submittedName>
        <fullName evidence="5">ABC transporter substrate-binding protein</fullName>
    </submittedName>
</protein>
<keyword evidence="3" id="KW-0813">Transport</keyword>
<dbReference type="Gene3D" id="3.40.50.2300">
    <property type="match status" value="2"/>
</dbReference>
<reference evidence="5" key="2">
    <citation type="submission" date="2021-01" db="EMBL/GenBank/DDBJ databases">
        <authorList>
            <person name="Mieszkin S."/>
            <person name="Pouder E."/>
            <person name="Alain K."/>
        </authorList>
    </citation>
    <scope>NUCLEOTIDE SEQUENCE</scope>
    <source>
        <strain evidence="5">HW T2.11</strain>
    </source>
</reference>
<dbReference type="RefSeq" id="WP_406566026.1">
    <property type="nucleotide sequence ID" value="NZ_JAESVB010000002.1"/>
</dbReference>
<dbReference type="CDD" id="cd06327">
    <property type="entry name" value="PBP1_SBP-like"/>
    <property type="match status" value="1"/>
</dbReference>
<dbReference type="InterPro" id="IPR051010">
    <property type="entry name" value="BCAA_transport"/>
</dbReference>
<keyword evidence="3" id="KW-0029">Amino-acid transport</keyword>
<keyword evidence="6" id="KW-1185">Reference proteome</keyword>
<dbReference type="PROSITE" id="PS51318">
    <property type="entry name" value="TAT"/>
    <property type="match status" value="1"/>
</dbReference>
<evidence type="ECO:0000256" key="1">
    <source>
        <dbReference type="ARBA" id="ARBA00010062"/>
    </source>
</evidence>
<dbReference type="Proteomes" id="UP000708298">
    <property type="component" value="Unassembled WGS sequence"/>
</dbReference>
<comment type="caution">
    <text evidence="5">The sequence shown here is derived from an EMBL/GenBank/DDBJ whole genome shotgun (WGS) entry which is preliminary data.</text>
</comment>